<dbReference type="SUPFAM" id="SSF51735">
    <property type="entry name" value="NAD(P)-binding Rossmann-fold domains"/>
    <property type="match status" value="1"/>
</dbReference>
<dbReference type="Proteomes" id="UP000000545">
    <property type="component" value="Chromosome"/>
</dbReference>
<feature type="domain" description="Ketoreductase" evidence="4">
    <location>
        <begin position="9"/>
        <end position="193"/>
    </location>
</feature>
<dbReference type="OrthoDB" id="9810734at2"/>
<dbReference type="PRINTS" id="PR00081">
    <property type="entry name" value="GDHRDH"/>
</dbReference>
<dbReference type="RefSeq" id="WP_011273506.1">
    <property type="nucleotide sequence ID" value="NC_007164.1"/>
</dbReference>
<dbReference type="EMBL" id="CR931997">
    <property type="protein sequence ID" value="CAI37082.1"/>
    <property type="molecule type" value="Genomic_DNA"/>
</dbReference>
<proteinExistence type="inferred from homology"/>
<evidence type="ECO:0000313" key="6">
    <source>
        <dbReference type="Proteomes" id="UP000000545"/>
    </source>
</evidence>
<dbReference type="HOGENOM" id="CLU_010194_2_1_11"/>
<reference evidence="5 6" key="1">
    <citation type="journal article" date="2005" name="J. Bacteriol.">
        <title>Complete genome sequence and analysis of the multiresistant nosocomial pathogen Corynebacterium jeikeium K411, a lipid-requiring bacterium of the human skin flora.</title>
        <authorList>
            <person name="Tauch A."/>
            <person name="Kaiser O."/>
            <person name="Hain T."/>
            <person name="Goesmann A."/>
            <person name="Weisshaar B."/>
            <person name="Albersmeier A."/>
            <person name="Bekel T."/>
            <person name="Bischoff N."/>
            <person name="Brune I."/>
            <person name="Chakraborty T."/>
            <person name="Kalinowski J."/>
            <person name="Meyer F."/>
            <person name="Rupp O."/>
            <person name="Schneiker S."/>
            <person name="Viehoever P."/>
            <person name="Puehler A."/>
        </authorList>
    </citation>
    <scope>NUCLEOTIDE SEQUENCE [LARGE SCALE GENOMIC DNA]</scope>
    <source>
        <strain evidence="5 6">K411</strain>
    </source>
</reference>
<dbReference type="PANTHER" id="PTHR42901">
    <property type="entry name" value="ALCOHOL DEHYDROGENASE"/>
    <property type="match status" value="1"/>
</dbReference>
<dbReference type="PIRSF" id="PIRSF000126">
    <property type="entry name" value="11-beta-HSD1"/>
    <property type="match status" value="1"/>
</dbReference>
<gene>
    <name evidence="5" type="ordered locus">jk0918</name>
</gene>
<evidence type="ECO:0000256" key="1">
    <source>
        <dbReference type="ARBA" id="ARBA00006484"/>
    </source>
</evidence>
<sequence length="266" mass="28738">MSTLDLSQETVLITGASSGLGKEFASQLAAKGANLVLVARRQDRLHKIAAEIKRRHKVKVEVIAKDLSEHGVAGEISWELSTRGITVTSLVNNAGFANYESFSDIPTDSLRAEIAVNVHALVELTHMFLPRFEERGNGFILNVSSIAGFQPSPGMVVYGATKAFVLSFTEGLYAERKGSGVRIMALCPGPTETEFFRVAGSDRADGGLKRMSSHDVVTAGIEALLRKSPPPSVVAGARNKVLTSISQRMPRRVMTEAMARIMKRQG</sequence>
<keyword evidence="2" id="KW-0560">Oxidoreductase</keyword>
<dbReference type="SMART" id="SM00822">
    <property type="entry name" value="PKS_KR"/>
    <property type="match status" value="1"/>
</dbReference>
<dbReference type="STRING" id="306537.jk0918"/>
<dbReference type="GO" id="GO:0016491">
    <property type="term" value="F:oxidoreductase activity"/>
    <property type="evidence" value="ECO:0007669"/>
    <property type="project" value="UniProtKB-KW"/>
</dbReference>
<dbReference type="AlphaFoldDB" id="Q4JVS5"/>
<dbReference type="Gene3D" id="3.40.50.720">
    <property type="entry name" value="NAD(P)-binding Rossmann-like Domain"/>
    <property type="match status" value="1"/>
</dbReference>
<organism evidence="5 6">
    <name type="scientific">Corynebacterium jeikeium (strain K411)</name>
    <dbReference type="NCBI Taxonomy" id="306537"/>
    <lineage>
        <taxon>Bacteria</taxon>
        <taxon>Bacillati</taxon>
        <taxon>Actinomycetota</taxon>
        <taxon>Actinomycetes</taxon>
        <taxon>Mycobacteriales</taxon>
        <taxon>Corynebacteriaceae</taxon>
        <taxon>Corynebacterium</taxon>
    </lineage>
</organism>
<name>Q4JVS5_CORJK</name>
<comment type="similarity">
    <text evidence="1 3">Belongs to the short-chain dehydrogenases/reductases (SDR) family.</text>
</comment>
<dbReference type="InterPro" id="IPR036291">
    <property type="entry name" value="NAD(P)-bd_dom_sf"/>
</dbReference>
<protein>
    <submittedName>
        <fullName evidence="5">Putative short-chain dehydrogenase</fullName>
    </submittedName>
</protein>
<dbReference type="PATRIC" id="fig|306537.10.peg.930"/>
<evidence type="ECO:0000256" key="3">
    <source>
        <dbReference type="RuleBase" id="RU000363"/>
    </source>
</evidence>
<keyword evidence="6" id="KW-1185">Reference proteome</keyword>
<evidence type="ECO:0000313" key="5">
    <source>
        <dbReference type="EMBL" id="CAI37082.1"/>
    </source>
</evidence>
<dbReference type="PANTHER" id="PTHR42901:SF1">
    <property type="entry name" value="ALCOHOL DEHYDROGENASE"/>
    <property type="match status" value="1"/>
</dbReference>
<evidence type="ECO:0000259" key="4">
    <source>
        <dbReference type="SMART" id="SM00822"/>
    </source>
</evidence>
<dbReference type="KEGG" id="cjk:jk0918"/>
<dbReference type="InterPro" id="IPR002347">
    <property type="entry name" value="SDR_fam"/>
</dbReference>
<dbReference type="eggNOG" id="COG0300">
    <property type="taxonomic scope" value="Bacteria"/>
</dbReference>
<evidence type="ECO:0000256" key="2">
    <source>
        <dbReference type="ARBA" id="ARBA00023002"/>
    </source>
</evidence>
<dbReference type="Pfam" id="PF00106">
    <property type="entry name" value="adh_short"/>
    <property type="match status" value="1"/>
</dbReference>
<dbReference type="InterPro" id="IPR057326">
    <property type="entry name" value="KR_dom"/>
</dbReference>
<dbReference type="PRINTS" id="PR00080">
    <property type="entry name" value="SDRFAMILY"/>
</dbReference>
<accession>Q4JVS5</accession>